<evidence type="ECO:0000313" key="9">
    <source>
        <dbReference type="Proteomes" id="UP001485043"/>
    </source>
</evidence>
<dbReference type="InterPro" id="IPR027417">
    <property type="entry name" value="P-loop_NTPase"/>
</dbReference>
<dbReference type="Pfam" id="PF22071">
    <property type="entry name" value="FAP42_B2"/>
    <property type="match status" value="1"/>
</dbReference>
<feature type="compositionally biased region" description="Basic and acidic residues" evidence="5">
    <location>
        <begin position="1205"/>
        <end position="1227"/>
    </location>
</feature>
<feature type="domain" description="Calpain catalytic" evidence="7">
    <location>
        <begin position="25"/>
        <end position="230"/>
    </location>
</feature>
<dbReference type="InterPro" id="IPR038765">
    <property type="entry name" value="Papain-like_cys_pep_sf"/>
</dbReference>
<dbReference type="SUPFAM" id="SSF52540">
    <property type="entry name" value="P-loop containing nucleoside triphosphate hydrolases"/>
    <property type="match status" value="2"/>
</dbReference>
<evidence type="ECO:0000256" key="4">
    <source>
        <dbReference type="PROSITE-ProRule" id="PRU00239"/>
    </source>
</evidence>
<gene>
    <name evidence="8" type="ORF">WJX84_009005</name>
</gene>
<evidence type="ECO:0000313" key="8">
    <source>
        <dbReference type="EMBL" id="KAK9850788.1"/>
    </source>
</evidence>
<feature type="domain" description="Guanylate kinase-like" evidence="6">
    <location>
        <begin position="298"/>
        <end position="489"/>
    </location>
</feature>
<protein>
    <submittedName>
        <fullName evidence="8">Uncharacterized protein</fullName>
    </submittedName>
</protein>
<dbReference type="GO" id="GO:0005829">
    <property type="term" value="C:cytosol"/>
    <property type="evidence" value="ECO:0007669"/>
    <property type="project" value="TreeGrafter"/>
</dbReference>
<dbReference type="Pfam" id="PF00648">
    <property type="entry name" value="Peptidase_C2"/>
    <property type="match status" value="1"/>
</dbReference>
<keyword evidence="2" id="KW-0808">Transferase</keyword>
<dbReference type="SMART" id="SM00072">
    <property type="entry name" value="GuKc"/>
    <property type="match status" value="1"/>
</dbReference>
<dbReference type="SUPFAM" id="SSF54001">
    <property type="entry name" value="Cysteine proteinases"/>
    <property type="match status" value="1"/>
</dbReference>
<dbReference type="GO" id="GO:0004385">
    <property type="term" value="F:GMP kinase activity"/>
    <property type="evidence" value="ECO:0007669"/>
    <property type="project" value="TreeGrafter"/>
</dbReference>
<feature type="region of interest" description="Disordered" evidence="5">
    <location>
        <begin position="1156"/>
        <end position="1232"/>
    </location>
</feature>
<dbReference type="PROSITE" id="PS50203">
    <property type="entry name" value="CALPAIN_CAT"/>
    <property type="match status" value="1"/>
</dbReference>
<dbReference type="InterPro" id="IPR001300">
    <property type="entry name" value="Peptidase_C2_calpain_cat"/>
</dbReference>
<evidence type="ECO:0000256" key="2">
    <source>
        <dbReference type="ARBA" id="ARBA00022679"/>
    </source>
</evidence>
<comment type="caution">
    <text evidence="8">The sequence shown here is derived from an EMBL/GenBank/DDBJ whole genome shotgun (WGS) entry which is preliminary data.</text>
</comment>
<dbReference type="PANTHER" id="PTHR23117:SF13">
    <property type="entry name" value="GUANYLATE KINASE"/>
    <property type="match status" value="1"/>
</dbReference>
<feature type="region of interest" description="Disordered" evidence="5">
    <location>
        <begin position="767"/>
        <end position="858"/>
    </location>
</feature>
<dbReference type="InterPro" id="IPR008145">
    <property type="entry name" value="GK/Ca_channel_bsu"/>
</dbReference>
<feature type="compositionally biased region" description="Low complexity" evidence="5">
    <location>
        <begin position="784"/>
        <end position="802"/>
    </location>
</feature>
<comment type="similarity">
    <text evidence="1">Belongs to the guanylate kinase family.</text>
</comment>
<evidence type="ECO:0000256" key="1">
    <source>
        <dbReference type="ARBA" id="ARBA00005790"/>
    </source>
</evidence>
<dbReference type="EMBL" id="JALJOV010001273">
    <property type="protein sequence ID" value="KAK9850788.1"/>
    <property type="molecule type" value="Genomic_DNA"/>
</dbReference>
<dbReference type="PROSITE" id="PS50052">
    <property type="entry name" value="GUANYLATE_KINASE_2"/>
    <property type="match status" value="2"/>
</dbReference>
<keyword evidence="9" id="KW-1185">Reference proteome</keyword>
<dbReference type="InterPro" id="IPR008144">
    <property type="entry name" value="Guanylate_kin-like_dom"/>
</dbReference>
<sequence length="1652" mass="179921">MPPKAQATPPPDAPKVPKLEKLLPLWVEAHAVPEPLKGAFEDPDGLAAPTRLQPIIAKWLRPAELSAAQKVPEIPLFSSEASVIGPQVSVPGTPATPNRNVAGKLKLGHQDFYWIAAALSTIESWSTRIANGKFLWELVYPQDKNGLPCKSPSGKYHIKTNCVGNWRRLIVDDRIPVDSNGRILIPNWDPPQLWPLLLGKALLKLASWFHVLDDSDTSRIPAVRLLTGWPNIKLLDPSTNVPFRGGAMFRRLEGVLAGALEAQGDTFRMVTVSLPSSGDPVADIQDEAAVAAEVAAHSGTAAVFGIFDADRTVVVEKLKAQYPDRFKVAVQHMARKAGKGEVEGTDGYFVTKEVFQVMVAEGKFAEHREAAGGILMGTTYHSIHLVNEAGKCAVLEVRNLEQVSVMKAPALVRMAIIPVTREALERAVRLASPPKEKEPEIQKRIDATVPIVAEVQAKARSVFGGRFVQLVIDNEDVDTSMLDVRYGLGRHMPMLAGGLPEPLFVVGPYGAACGKTELIQRLMRDCPDIFAQPVPRTTRRGNRKALADGPFQVIDKTESESLKAHGGWLVQQTVMGELYGITKASIISIQLEGKVPLVDLDTVEDAQAVFNSGLGGHRVFIAPETTRSMKFRLEEAVALRPPPGYSPAEAVQGFCNAAQAEVDAANAAPELWKAQLTDGGLSGQHAAFYRLLDKVNEWYPARVPLEQVWGIGRPLWDPLSRVHGRQPLRLLVISPSTKGCQALCQTLAATYNLPRLRLDEYVMPLPKAPGQEADGPRRGASRMGSLLGGTLDSRGSLSSRGSIQAGERPSISRPAQGSISMAARGPQGSISMAQRGPQGSISIAQRGPQGSILNAGNLDSRGSLRAMGSISGAADGKPRETWGSMTIEQLPGLEDILAEHIKVERHPFLQRWLESGDVVQRGWLLEACPRDLAGELLVSELEEEADKVFFLDTKLSGDWDGAPPLSRVWAASQSAWQACRRLQGVFTDVSVDLDCDGIESKEVVKQAEEFITIESRLRSELQLADPAQFSGGLFTVQKTGKFRRQQIVYLKDLIGTERWWMPLGDLAELATSILEHQNPHAYQIEQQVEYLNGAAAPATLHLLAYESKHPCEFLITLSAAPPAANELPEHEVPMCQLDVERYTWRPKVDEASAVLKEADEASSFEGSGSDNGSGSEAGDEAGQEEADGEEKPEEAAEAAAAADTQPKEGEPAKAEEEKHVEEQHEEGSVLMSLKCKAGATDRLRLGRGRHLLKLRTPNDLLYNVTIRANAKFMAGGGAAVLKQWQGYNTWAINGVMPKSKAGVWRPLFRHRLMPQAHGAGCWVSADLAVPIPGVRTTTTLALVNNDNGKETRFGHCKMPATILPPSERGYNILAFPDKGAPGLDMEAPYRLVCVVDGPVDCSERSVARMETLHGEYTANRRLVVCSYQVTIGQAMQMAMRADMHPTEHTHLEVLRVPPEGLTWDQYETAEVVHHKHGACHGMTAYAFLLPGSYILQMRIDLNHCHHLIDESGQMDRDYTWNINVLPSVIEPLSAFIIIPDNAKAKYMQGLAAQWSSATKDRAKKAKEAITGLQAKLPMTAATRTIKGRAPLVLDPSSCIRVHQKPPTPEEPAPLARGISEIFASLSFLSADHEPTGTTLQTADRAEGELLAA</sequence>
<organism evidence="8 9">
    <name type="scientific">Apatococcus fuscideae</name>
    <dbReference type="NCBI Taxonomy" id="2026836"/>
    <lineage>
        <taxon>Eukaryota</taxon>
        <taxon>Viridiplantae</taxon>
        <taxon>Chlorophyta</taxon>
        <taxon>core chlorophytes</taxon>
        <taxon>Trebouxiophyceae</taxon>
        <taxon>Chlorellales</taxon>
        <taxon>Chlorellaceae</taxon>
        <taxon>Apatococcus</taxon>
    </lineage>
</organism>
<proteinExistence type="inferred from homology"/>
<feature type="compositionally biased region" description="Low complexity" evidence="5">
    <location>
        <begin position="1163"/>
        <end position="1176"/>
    </location>
</feature>
<accession>A0AAW1SPL1</accession>
<dbReference type="SMART" id="SM00230">
    <property type="entry name" value="CysPc"/>
    <property type="match status" value="1"/>
</dbReference>
<comment type="caution">
    <text evidence="4">Lacks conserved residue(s) required for the propagation of feature annotation.</text>
</comment>
<feature type="domain" description="Guanylate kinase-like" evidence="6">
    <location>
        <begin position="500"/>
        <end position="696"/>
    </location>
</feature>
<dbReference type="Proteomes" id="UP001485043">
    <property type="component" value="Unassembled WGS sequence"/>
</dbReference>
<dbReference type="InterPro" id="IPR054096">
    <property type="entry name" value="FAP42-like_B2"/>
</dbReference>
<name>A0AAW1SPL1_9CHLO</name>
<keyword evidence="3" id="KW-0418">Kinase</keyword>
<evidence type="ECO:0000259" key="7">
    <source>
        <dbReference type="PROSITE" id="PS50203"/>
    </source>
</evidence>
<dbReference type="Pfam" id="PF00625">
    <property type="entry name" value="Guanylate_kin"/>
    <property type="match status" value="2"/>
</dbReference>
<feature type="compositionally biased region" description="Acidic residues" evidence="5">
    <location>
        <begin position="1177"/>
        <end position="1196"/>
    </location>
</feature>
<feature type="compositionally biased region" description="Polar residues" evidence="5">
    <location>
        <begin position="828"/>
        <end position="843"/>
    </location>
</feature>
<evidence type="ECO:0000259" key="6">
    <source>
        <dbReference type="PROSITE" id="PS50052"/>
    </source>
</evidence>
<dbReference type="PANTHER" id="PTHR23117">
    <property type="entry name" value="GUANYLATE KINASE-RELATED"/>
    <property type="match status" value="1"/>
</dbReference>
<evidence type="ECO:0000256" key="5">
    <source>
        <dbReference type="SAM" id="MobiDB-lite"/>
    </source>
</evidence>
<dbReference type="GO" id="GO:0006508">
    <property type="term" value="P:proteolysis"/>
    <property type="evidence" value="ECO:0007669"/>
    <property type="project" value="InterPro"/>
</dbReference>
<evidence type="ECO:0000256" key="3">
    <source>
        <dbReference type="ARBA" id="ARBA00022777"/>
    </source>
</evidence>
<reference evidence="8 9" key="1">
    <citation type="journal article" date="2024" name="Nat. Commun.">
        <title>Phylogenomics reveals the evolutionary origins of lichenization in chlorophyte algae.</title>
        <authorList>
            <person name="Puginier C."/>
            <person name="Libourel C."/>
            <person name="Otte J."/>
            <person name="Skaloud P."/>
            <person name="Haon M."/>
            <person name="Grisel S."/>
            <person name="Petersen M."/>
            <person name="Berrin J.G."/>
            <person name="Delaux P.M."/>
            <person name="Dal Grande F."/>
            <person name="Keller J."/>
        </authorList>
    </citation>
    <scope>NUCLEOTIDE SEQUENCE [LARGE SCALE GENOMIC DNA]</scope>
    <source>
        <strain evidence="8 9">SAG 2523</strain>
    </source>
</reference>
<dbReference type="Gene3D" id="3.40.50.300">
    <property type="entry name" value="P-loop containing nucleotide triphosphate hydrolases"/>
    <property type="match status" value="2"/>
</dbReference>
<dbReference type="GO" id="GO:0004198">
    <property type="term" value="F:calcium-dependent cysteine-type endopeptidase activity"/>
    <property type="evidence" value="ECO:0007669"/>
    <property type="project" value="InterPro"/>
</dbReference>